<dbReference type="Proteomes" id="UP000501094">
    <property type="component" value="Chromosome"/>
</dbReference>
<dbReference type="InterPro" id="IPR000515">
    <property type="entry name" value="MetI-like"/>
</dbReference>
<evidence type="ECO:0000256" key="2">
    <source>
        <dbReference type="ARBA" id="ARBA00007069"/>
    </source>
</evidence>
<feature type="transmembrane region" description="Helical" evidence="8">
    <location>
        <begin position="382"/>
        <end position="403"/>
    </location>
</feature>
<proteinExistence type="inferred from homology"/>
<dbReference type="KEGG" id="peg:E5R92_06575"/>
<keyword evidence="3 8" id="KW-0813">Transport</keyword>
<dbReference type="GO" id="GO:0005886">
    <property type="term" value="C:plasma membrane"/>
    <property type="evidence" value="ECO:0007669"/>
    <property type="project" value="UniProtKB-SubCell"/>
</dbReference>
<dbReference type="GO" id="GO:0055085">
    <property type="term" value="P:transmembrane transport"/>
    <property type="evidence" value="ECO:0007669"/>
    <property type="project" value="InterPro"/>
</dbReference>
<evidence type="ECO:0000256" key="8">
    <source>
        <dbReference type="RuleBase" id="RU363032"/>
    </source>
</evidence>
<keyword evidence="5 8" id="KW-0812">Transmembrane</keyword>
<dbReference type="PROSITE" id="PS50928">
    <property type="entry name" value="ABC_TM1"/>
    <property type="match status" value="1"/>
</dbReference>
<dbReference type="Pfam" id="PF00528">
    <property type="entry name" value="BPD_transp_1"/>
    <property type="match status" value="1"/>
</dbReference>
<evidence type="ECO:0000256" key="5">
    <source>
        <dbReference type="ARBA" id="ARBA00022692"/>
    </source>
</evidence>
<keyword evidence="7 8" id="KW-0472">Membrane</keyword>
<sequence length="415" mass="46831">MSTEQILSSDGLPLEVSLKKAERKNKLKAVMLVGPLFLFLIITYVFPIGDMLFRSVDDRMITKMLPNTFTSLEKWEGKEIPEEPVYAALYEDLAYLKKTKTYGKIIARLNYEKGGFSSLIKKTVRKIGKFEEGDYKSQFIKTHKRWGDIDYFIALRNAAPNWSYAKYLKGVDLKLDQDGNIVQQAEDRRIHKILWLRTLKVAFWVTIFCFILAYPISYLLATLPMKYSNLLMICVLLPFWTSLLVRTSSWMVLLQQQGPINDLIVWLGLAANDARPELMYNVIGTFVAMTQILLPFMVLPLYSVMKTISPSLMRAGKSLGGTPFVAFRKIYFPLTIPGIGAGSLLVFILAIGYYITPALVGGASGSLISNTIAYHMKSSLDWSFAAALGTMLLVGVLTIYWIYNKLVGIDNIKLG</sequence>
<dbReference type="PANTHER" id="PTHR42929">
    <property type="entry name" value="INNER MEMBRANE ABC TRANSPORTER PERMEASE PROTEIN YDCU-RELATED-RELATED"/>
    <property type="match status" value="1"/>
</dbReference>
<gene>
    <name evidence="10" type="ORF">E5R92_06575</name>
</gene>
<feature type="transmembrane region" description="Helical" evidence="8">
    <location>
        <begin position="29"/>
        <end position="53"/>
    </location>
</feature>
<evidence type="ECO:0000256" key="3">
    <source>
        <dbReference type="ARBA" id="ARBA00022448"/>
    </source>
</evidence>
<accession>A0A6H1Q3C9</accession>
<dbReference type="AlphaFoldDB" id="A0A6H1Q3C9"/>
<dbReference type="SUPFAM" id="SSF161098">
    <property type="entry name" value="MetI-like"/>
    <property type="match status" value="1"/>
</dbReference>
<name>A0A6H1Q3C9_9PROT</name>
<feature type="transmembrane region" description="Helical" evidence="8">
    <location>
        <begin position="201"/>
        <end position="221"/>
    </location>
</feature>
<dbReference type="EMBL" id="CP038852">
    <property type="protein sequence ID" value="QIZ21442.1"/>
    <property type="molecule type" value="Genomic_DNA"/>
</dbReference>
<comment type="similarity">
    <text evidence="2">Belongs to the binding-protein-dependent transport system permease family. CysTW subfamily.</text>
</comment>
<feature type="transmembrane region" description="Helical" evidence="8">
    <location>
        <begin position="330"/>
        <end position="351"/>
    </location>
</feature>
<evidence type="ECO:0000256" key="4">
    <source>
        <dbReference type="ARBA" id="ARBA00022475"/>
    </source>
</evidence>
<dbReference type="Gene3D" id="1.10.3720.10">
    <property type="entry name" value="MetI-like"/>
    <property type="match status" value="1"/>
</dbReference>
<organism evidence="10 11">
    <name type="scientific">Candidatus Pelagibacter giovannonii</name>
    <dbReference type="NCBI Taxonomy" id="2563896"/>
    <lineage>
        <taxon>Bacteria</taxon>
        <taxon>Pseudomonadati</taxon>
        <taxon>Pseudomonadota</taxon>
        <taxon>Alphaproteobacteria</taxon>
        <taxon>Candidatus Pelagibacterales</taxon>
        <taxon>Candidatus Pelagibacteraceae</taxon>
        <taxon>Candidatus Pelagibacter</taxon>
    </lineage>
</organism>
<dbReference type="PANTHER" id="PTHR42929:SF5">
    <property type="entry name" value="ABC TRANSPORTER PERMEASE PROTEIN"/>
    <property type="match status" value="1"/>
</dbReference>
<feature type="transmembrane region" description="Helical" evidence="8">
    <location>
        <begin position="227"/>
        <end position="245"/>
    </location>
</feature>
<evidence type="ECO:0000256" key="6">
    <source>
        <dbReference type="ARBA" id="ARBA00022989"/>
    </source>
</evidence>
<dbReference type="InterPro" id="IPR035906">
    <property type="entry name" value="MetI-like_sf"/>
</dbReference>
<dbReference type="CDD" id="cd06261">
    <property type="entry name" value="TM_PBP2"/>
    <property type="match status" value="1"/>
</dbReference>
<reference evidence="10 11" key="1">
    <citation type="journal article" date="2020" name="Nat. Microbiol.">
        <title>Lysogenic host-virus interactions in SAR11 marine bacteria.</title>
        <authorList>
            <person name="Morris R.M."/>
            <person name="Cain K.R."/>
            <person name="Hvorecny K.L."/>
            <person name="Kollman J.M."/>
        </authorList>
    </citation>
    <scope>NUCLEOTIDE SEQUENCE [LARGE SCALE GENOMIC DNA]</scope>
    <source>
        <strain evidence="10 11">NP1</strain>
    </source>
</reference>
<keyword evidence="11" id="KW-1185">Reference proteome</keyword>
<evidence type="ECO:0000256" key="1">
    <source>
        <dbReference type="ARBA" id="ARBA00004651"/>
    </source>
</evidence>
<protein>
    <submittedName>
        <fullName evidence="10">ABC transporter permease</fullName>
    </submittedName>
</protein>
<dbReference type="RefSeq" id="WP_168607299.1">
    <property type="nucleotide sequence ID" value="NZ_CP038852.1"/>
</dbReference>
<feature type="domain" description="ABC transmembrane type-1" evidence="9">
    <location>
        <begin position="195"/>
        <end position="403"/>
    </location>
</feature>
<evidence type="ECO:0000313" key="11">
    <source>
        <dbReference type="Proteomes" id="UP000501094"/>
    </source>
</evidence>
<evidence type="ECO:0000313" key="10">
    <source>
        <dbReference type="EMBL" id="QIZ21442.1"/>
    </source>
</evidence>
<comment type="subcellular location">
    <subcellularLocation>
        <location evidence="1 8">Cell membrane</location>
        <topology evidence="1 8">Multi-pass membrane protein</topology>
    </subcellularLocation>
</comment>
<keyword evidence="6 8" id="KW-1133">Transmembrane helix</keyword>
<keyword evidence="4" id="KW-1003">Cell membrane</keyword>
<evidence type="ECO:0000259" key="9">
    <source>
        <dbReference type="PROSITE" id="PS50928"/>
    </source>
</evidence>
<feature type="transmembrane region" description="Helical" evidence="8">
    <location>
        <begin position="278"/>
        <end position="302"/>
    </location>
</feature>
<evidence type="ECO:0000256" key="7">
    <source>
        <dbReference type="ARBA" id="ARBA00023136"/>
    </source>
</evidence>